<feature type="domain" description="CdaR GGDEF-like" evidence="3">
    <location>
        <begin position="144"/>
        <end position="266"/>
    </location>
</feature>
<dbReference type="InterPro" id="IPR051448">
    <property type="entry name" value="CdaR-like_regulators"/>
</dbReference>
<evidence type="ECO:0000259" key="3">
    <source>
        <dbReference type="Pfam" id="PF17853"/>
    </source>
</evidence>
<dbReference type="InterPro" id="IPR042070">
    <property type="entry name" value="PucR_C-HTH_sf"/>
</dbReference>
<feature type="domain" description="PucR C-terminal helix-turn-helix" evidence="2">
    <location>
        <begin position="314"/>
        <end position="367"/>
    </location>
</feature>
<dbReference type="InterPro" id="IPR025736">
    <property type="entry name" value="PucR_C-HTH_dom"/>
</dbReference>
<dbReference type="PANTHER" id="PTHR33744">
    <property type="entry name" value="CARBOHYDRATE DIACID REGULATOR"/>
    <property type="match status" value="1"/>
</dbReference>
<dbReference type="EMBL" id="LT559118">
    <property type="protein sequence ID" value="SBO95157.1"/>
    <property type="molecule type" value="Genomic_DNA"/>
</dbReference>
<dbReference type="Gene3D" id="1.10.10.2840">
    <property type="entry name" value="PucR C-terminal helix-turn-helix domain"/>
    <property type="match status" value="1"/>
</dbReference>
<sequence>MDIYAARIPEYARIAENADIRSAMLDFMIFVRRRTAELAALDQPFAPEDLDVMAEMGRLRGTGGITLPAHRHALTLHTSLTLQEISELSRPHDFEEIRRLVGWLSSRGEAGYQAYSGGFMDARDAVQPAGLRIQQLTEALLRNDDPAAADHALGLRMPLHDSYLVTVVRIGERRPPLPERVQAGIVRELLGTGQALMRFTAPDELVMLIPQPDDNGDAAGIGTRAREQALTLTRRLGELTGLRCAAGVAEGRRGRLAEAFAQARQISRVAPVRADADTVHQLADVFVEFGVAGTPPIDEWLSSIAERLAPGPDLVVTLDAYYRHDLHRLRTAAALHIHPRTLDYRLQRVRQATGLDPASVHGIRALSAVVTRVLSGVWRERGSSA</sequence>
<dbReference type="AlphaFoldDB" id="A0A1M4E8F1"/>
<organism evidence="4">
    <name type="scientific">Nonomuraea gerenzanensis</name>
    <dbReference type="NCBI Taxonomy" id="93944"/>
    <lineage>
        <taxon>Bacteria</taxon>
        <taxon>Bacillati</taxon>
        <taxon>Actinomycetota</taxon>
        <taxon>Actinomycetes</taxon>
        <taxon>Streptosporangiales</taxon>
        <taxon>Streptosporangiaceae</taxon>
        <taxon>Nonomuraea</taxon>
    </lineage>
</organism>
<evidence type="ECO:0000313" key="4">
    <source>
        <dbReference type="EMBL" id="SBO95157.1"/>
    </source>
</evidence>
<comment type="similarity">
    <text evidence="1">Belongs to the CdaR family.</text>
</comment>
<dbReference type="InterPro" id="IPR041522">
    <property type="entry name" value="CdaR_GGDEF"/>
</dbReference>
<dbReference type="Pfam" id="PF13556">
    <property type="entry name" value="HTH_30"/>
    <property type="match status" value="1"/>
</dbReference>
<protein>
    <submittedName>
        <fullName evidence="4">Putative transcriptional regulator</fullName>
    </submittedName>
</protein>
<evidence type="ECO:0000256" key="1">
    <source>
        <dbReference type="ARBA" id="ARBA00006754"/>
    </source>
</evidence>
<evidence type="ECO:0000259" key="2">
    <source>
        <dbReference type="Pfam" id="PF13556"/>
    </source>
</evidence>
<gene>
    <name evidence="4" type="ORF">BN4615_P4673</name>
</gene>
<name>A0A1M4E8F1_9ACTN</name>
<dbReference type="Pfam" id="PF17853">
    <property type="entry name" value="GGDEF_2"/>
    <property type="match status" value="1"/>
</dbReference>
<proteinExistence type="inferred from homology"/>
<accession>A0A1M4E8F1</accession>
<reference evidence="4" key="1">
    <citation type="submission" date="2016-04" db="EMBL/GenBank/DDBJ databases">
        <authorList>
            <person name="Evans L.H."/>
            <person name="Alamgir A."/>
            <person name="Owens N."/>
            <person name="Weber N.D."/>
            <person name="Virtaneva K."/>
            <person name="Barbian K."/>
            <person name="Babar A."/>
            <person name="Rosenke K."/>
        </authorList>
    </citation>
    <scope>NUCLEOTIDE SEQUENCE</scope>
    <source>
        <strain evidence="4">Nono1</strain>
    </source>
</reference>